<feature type="coiled-coil region" evidence="1">
    <location>
        <begin position="1609"/>
        <end position="1647"/>
    </location>
</feature>
<evidence type="ECO:0000256" key="3">
    <source>
        <dbReference type="SAM" id="Phobius"/>
    </source>
</evidence>
<accession>A0ABD1LYH3</accession>
<feature type="compositionally biased region" description="Acidic residues" evidence="2">
    <location>
        <begin position="86"/>
        <end position="101"/>
    </location>
</feature>
<evidence type="ECO:0000313" key="6">
    <source>
        <dbReference type="Proteomes" id="UP001603857"/>
    </source>
</evidence>
<feature type="transmembrane region" description="Helical" evidence="3">
    <location>
        <begin position="1578"/>
        <end position="1609"/>
    </location>
</feature>
<keyword evidence="6" id="KW-1185">Reference proteome</keyword>
<keyword evidence="1" id="KW-0175">Coiled coil</keyword>
<feature type="region of interest" description="Disordered" evidence="2">
    <location>
        <begin position="1742"/>
        <end position="1761"/>
    </location>
</feature>
<feature type="region of interest" description="Disordered" evidence="2">
    <location>
        <begin position="1835"/>
        <end position="1869"/>
    </location>
</feature>
<feature type="compositionally biased region" description="Polar residues" evidence="2">
    <location>
        <begin position="1"/>
        <end position="19"/>
    </location>
</feature>
<feature type="region of interest" description="Disordered" evidence="2">
    <location>
        <begin position="374"/>
        <end position="398"/>
    </location>
</feature>
<dbReference type="InterPro" id="IPR056882">
    <property type="entry name" value="MOM1_dom"/>
</dbReference>
<feature type="domain" description="MOM1 alpha-helical" evidence="4">
    <location>
        <begin position="454"/>
        <end position="575"/>
    </location>
</feature>
<feature type="compositionally biased region" description="Low complexity" evidence="2">
    <location>
        <begin position="1782"/>
        <end position="1798"/>
    </location>
</feature>
<dbReference type="PANTHER" id="PTHR35116">
    <property type="entry name" value="HELICASE PROTEIN MOM1"/>
    <property type="match status" value="1"/>
</dbReference>
<comment type="caution">
    <text evidence="5">The sequence shown here is derived from an EMBL/GenBank/DDBJ whole genome shotgun (WGS) entry which is preliminary data.</text>
</comment>
<evidence type="ECO:0000313" key="5">
    <source>
        <dbReference type="EMBL" id="KAL2328587.1"/>
    </source>
</evidence>
<evidence type="ECO:0000259" key="4">
    <source>
        <dbReference type="Pfam" id="PF25029"/>
    </source>
</evidence>
<feature type="compositionally biased region" description="Basic and acidic residues" evidence="2">
    <location>
        <begin position="39"/>
        <end position="54"/>
    </location>
</feature>
<feature type="region of interest" description="Disordered" evidence="2">
    <location>
        <begin position="245"/>
        <end position="267"/>
    </location>
</feature>
<reference evidence="5 6" key="1">
    <citation type="submission" date="2024-08" db="EMBL/GenBank/DDBJ databases">
        <title>Insights into the chromosomal genome structure of Flemingia macrophylla.</title>
        <authorList>
            <person name="Ding Y."/>
            <person name="Zhao Y."/>
            <person name="Bi W."/>
            <person name="Wu M."/>
            <person name="Zhao G."/>
            <person name="Gong Y."/>
            <person name="Li W."/>
            <person name="Zhang P."/>
        </authorList>
    </citation>
    <scope>NUCLEOTIDE SEQUENCE [LARGE SCALE GENOMIC DNA]</scope>
    <source>
        <strain evidence="5">DYQJB</strain>
        <tissue evidence="5">Leaf</tissue>
    </source>
</reference>
<dbReference type="Proteomes" id="UP001603857">
    <property type="component" value="Unassembled WGS sequence"/>
</dbReference>
<feature type="compositionally biased region" description="Polar residues" evidence="2">
    <location>
        <begin position="381"/>
        <end position="393"/>
    </location>
</feature>
<feature type="compositionally biased region" description="Polar residues" evidence="2">
    <location>
        <begin position="1846"/>
        <end position="1862"/>
    </location>
</feature>
<feature type="compositionally biased region" description="Basic and acidic residues" evidence="2">
    <location>
        <begin position="23"/>
        <end position="32"/>
    </location>
</feature>
<evidence type="ECO:0000256" key="1">
    <source>
        <dbReference type="SAM" id="Coils"/>
    </source>
</evidence>
<dbReference type="PANTHER" id="PTHR35116:SF2">
    <property type="entry name" value="ATP-DEPENDENT HELICASE FAMILY PROTEIN-RELATED"/>
    <property type="match status" value="1"/>
</dbReference>
<dbReference type="EMBL" id="JBGMDY010000007">
    <property type="protein sequence ID" value="KAL2328587.1"/>
    <property type="molecule type" value="Genomic_DNA"/>
</dbReference>
<organism evidence="5 6">
    <name type="scientific">Flemingia macrophylla</name>
    <dbReference type="NCBI Taxonomy" id="520843"/>
    <lineage>
        <taxon>Eukaryota</taxon>
        <taxon>Viridiplantae</taxon>
        <taxon>Streptophyta</taxon>
        <taxon>Embryophyta</taxon>
        <taxon>Tracheophyta</taxon>
        <taxon>Spermatophyta</taxon>
        <taxon>Magnoliopsida</taxon>
        <taxon>eudicotyledons</taxon>
        <taxon>Gunneridae</taxon>
        <taxon>Pentapetalae</taxon>
        <taxon>rosids</taxon>
        <taxon>fabids</taxon>
        <taxon>Fabales</taxon>
        <taxon>Fabaceae</taxon>
        <taxon>Papilionoideae</taxon>
        <taxon>50 kb inversion clade</taxon>
        <taxon>NPAAA clade</taxon>
        <taxon>indigoferoid/millettioid clade</taxon>
        <taxon>Phaseoleae</taxon>
        <taxon>Flemingia</taxon>
    </lineage>
</organism>
<dbReference type="InterPro" id="IPR039322">
    <property type="entry name" value="MOM1"/>
</dbReference>
<feature type="region of interest" description="Disordered" evidence="2">
    <location>
        <begin position="880"/>
        <end position="911"/>
    </location>
</feature>
<keyword evidence="3" id="KW-0812">Transmembrane</keyword>
<keyword evidence="3" id="KW-1133">Transmembrane helix</keyword>
<sequence length="1910" mass="209450">MPNNAGSDNGPVTRSSAAFTPNRKSERLEKRTPPQSVRADQKTRSPLRRSERGRNGSSSASLNPSKSLGSRTLLKRHCTGKRLAYDDENEEEDDENEDEERYVEASSRLGSRRTNARLYRAFFGRSKRGCREKTYVVDRSSQEGGFGGESKIDGYKIDDYLKGNCLDSAKDDKDILPPKDATRKEMRVEPKSSGPVKEVSENEITVYSLALSNAATSIPSEATVTVQLFNAVTCEPSGATERVQLSNAASCEPSGATERVRSSNAASCETEAVQSGFYKEETSQMSGSRGSTANENFIRKCLEHHKGEKPLSSKRKITMVDMHSDASAMLVNNDNNNLSEEDAPSLTICSNVVETSGSCSKRIRRISLSDVKRDWRKSTDNVDQPSSNSNAEKLSTRSKEAITSKEALEIICFIPPLPPPSLAASLSRGTRLLSQSSVSERPQGSTVETEKIRKQQRSLHLLLKPEIANLCEILCLPDNVKRMVENCLEYTMYNYQICTEPVSILQAFQLSLCWTAASLLNHKLDFEASLMLAKQRLNFDCQKEVVDEINSRLWGLKENFLLLTENSNFAGYPKASIEVTPEDELVKNDNSKNIKNIKSQWNKLLLMQQEEKQKLKKDIENEKLEFWRRYQIERAAIRSCFPNDVMREEKLRVFDSEYLKRIKELDRQHEIRLKDLEAKQLKTKLMFRESSAPDELLNLVALNQLGNRVDSLQTSGQAQHHNAPDRVAEGKGFNDIVEVMTKTGTGIGFPEAPDTSASVIVPCSSPVETQTSLVKHAEVNEMDIVASEDRPVSGNKCNYAENEYDSQGNIISKHSKAREQCFDGAISMPDKGQGCVNFSCESLNGFAQDAVTQVPPSSNKEICNGETLDVPSGEVAPKVCNSSNSNNDHVEIPSSRPGELDGTVPSIPVCGPSVEVEANGSSDGANNMLPLNSQSFEEDILNVHTMCTPNCENSAQVHNADDNYGSNNPEPLKSPFSDERISPWNSKSPQDHVRNENVMSTLSCENFAQILEDDGGNGSNNVILNSPLIDERNADGTTLLNRDSNVGMLETAYCSPSRDKIFVVALDVSVLDSMLSRPHGSVSPGISSDANAFLSNQPSLQKQNPDSVSSSIPTGQIPVEVSETTHERATVSVFNWEEAVGIPGTVNCTDYPHNVTPSSSCMGQISNGGPVFDGDLSSGPCTTSASNGWTLHGEQIPVLVPENSHEEAECQLTDSVMVDKSTTSNQQEGLRNTMTENSLSLETPVSRPGDLMEPVEQVQPLSSVEYTPDKDTAREMQNSLVSCTVDIVPANQSTNDSLVIELPGQEGQLPSVGFLSSTQDLSNLPLVTETEDQPSNVGDISNHIPETSIEIQNEAVVQHPSIHDQQEGVCRTVTENSSSQQTPVTRLVDLLEPLEQMHLSSVGSPPDRNPAREKQNTLVSNPVDIVPVNQSTNDSLVMEPPDKEVQSNFTLMTGTEDQLSNEDDLPNHIPETSIEIQNQAVVQRASNLELDSCSRQAVHPASHVDLDSLIPGEVRLQSSDPRNYSTLAEINNHPIQPASQSASRIIPNLCRDPLKNELERLRRLSEQNMRDYENKVSFWFMIGMLILVLGFLPFFSVMVTTNTTLFYWLEQKVQLKNDFEKELEELCRKYDNKRKEIELELQKVRKNLDAQFNIVLVNKILAEAFRAKSMDLKVSAASGFQQDASFGQQLFHLLSQQNATRPSLVPSPSGPRAGSLQSSFATTTSQTMVPPIQATHNSTPGTFTAVSSRLPPPINSLSSPLGSVQPVGEIRAPAPHLQPYRPSTSTSAPAPNSCTTAPGRPSQPAPGNVPATSSIPLWTPRAMPATFQSVPLRGHWPGSTGGLPTPNLSAMNSRADANSQPGKNLPNVRPQMSDLASLNLSKFGTGSSIMPANSAHQAMPHDVVCLSDDE</sequence>
<feature type="region of interest" description="Disordered" evidence="2">
    <location>
        <begin position="958"/>
        <end position="992"/>
    </location>
</feature>
<name>A0ABD1LYH3_9FABA</name>
<dbReference type="Pfam" id="PF25029">
    <property type="entry name" value="MOM1"/>
    <property type="match status" value="1"/>
</dbReference>
<gene>
    <name evidence="5" type="ORF">Fmac_022014</name>
</gene>
<protein>
    <recommendedName>
        <fullName evidence="4">MOM1 alpha-helical domain-containing protein</fullName>
    </recommendedName>
</protein>
<feature type="region of interest" description="Disordered" evidence="2">
    <location>
        <begin position="1773"/>
        <end position="1817"/>
    </location>
</feature>
<keyword evidence="3" id="KW-0472">Membrane</keyword>
<proteinExistence type="predicted"/>
<evidence type="ECO:0000256" key="2">
    <source>
        <dbReference type="SAM" id="MobiDB-lite"/>
    </source>
</evidence>
<feature type="compositionally biased region" description="Low complexity" evidence="2">
    <location>
        <begin position="55"/>
        <end position="70"/>
    </location>
</feature>
<feature type="region of interest" description="Disordered" evidence="2">
    <location>
        <begin position="1"/>
        <end position="106"/>
    </location>
</feature>
<dbReference type="Gene3D" id="6.10.250.1310">
    <property type="match status" value="1"/>
</dbReference>